<dbReference type="GO" id="GO:0005737">
    <property type="term" value="C:cytoplasm"/>
    <property type="evidence" value="ECO:0007669"/>
    <property type="project" value="TreeGrafter"/>
</dbReference>
<dbReference type="AlphaFoldDB" id="A0A7C5R7R4"/>
<dbReference type="PIRSF" id="PIRSF016184">
    <property type="entry name" value="PhzC_PhzF"/>
    <property type="match status" value="1"/>
</dbReference>
<proteinExistence type="inferred from homology"/>
<organism evidence="4">
    <name type="scientific">Hellea balneolensis</name>
    <dbReference type="NCBI Taxonomy" id="287478"/>
    <lineage>
        <taxon>Bacteria</taxon>
        <taxon>Pseudomonadati</taxon>
        <taxon>Pseudomonadota</taxon>
        <taxon>Alphaproteobacteria</taxon>
        <taxon>Maricaulales</taxon>
        <taxon>Robiginitomaculaceae</taxon>
        <taxon>Hellea</taxon>
    </lineage>
</organism>
<dbReference type="PANTHER" id="PTHR13774">
    <property type="entry name" value="PHENAZINE BIOSYNTHESIS PROTEIN"/>
    <property type="match status" value="1"/>
</dbReference>
<comment type="similarity">
    <text evidence="1">Belongs to the PhzF family.</text>
</comment>
<dbReference type="Proteomes" id="UP000885830">
    <property type="component" value="Unassembled WGS sequence"/>
</dbReference>
<dbReference type="InterPro" id="IPR003719">
    <property type="entry name" value="Phenazine_PhzF-like"/>
</dbReference>
<comment type="caution">
    <text evidence="4">The sequence shown here is derived from an EMBL/GenBank/DDBJ whole genome shotgun (WGS) entry which is preliminary data.</text>
</comment>
<dbReference type="PANTHER" id="PTHR13774:SF39">
    <property type="entry name" value="BIOSYNTHESIS PROTEIN, PUTATIVE-RELATED"/>
    <property type="match status" value="1"/>
</dbReference>
<evidence type="ECO:0000313" key="4">
    <source>
        <dbReference type="EMBL" id="HHL42525.1"/>
    </source>
</evidence>
<evidence type="ECO:0000256" key="2">
    <source>
        <dbReference type="ARBA" id="ARBA00023235"/>
    </source>
</evidence>
<protein>
    <submittedName>
        <fullName evidence="4">PhzF family phenazine biosynthesis protein</fullName>
    </submittedName>
</protein>
<gene>
    <name evidence="4" type="ORF">ENJ42_02810</name>
</gene>
<dbReference type="Pfam" id="PF02567">
    <property type="entry name" value="PhzC-PhzF"/>
    <property type="match status" value="1"/>
</dbReference>
<feature type="active site" evidence="3">
    <location>
        <position position="44"/>
    </location>
</feature>
<reference evidence="4" key="1">
    <citation type="journal article" date="2020" name="mSystems">
        <title>Genome- and Community-Level Interaction Insights into Carbon Utilization and Element Cycling Functions of Hydrothermarchaeota in Hydrothermal Sediment.</title>
        <authorList>
            <person name="Zhou Z."/>
            <person name="Liu Y."/>
            <person name="Xu W."/>
            <person name="Pan J."/>
            <person name="Luo Z.H."/>
            <person name="Li M."/>
        </authorList>
    </citation>
    <scope>NUCLEOTIDE SEQUENCE [LARGE SCALE GENOMIC DNA]</scope>
    <source>
        <strain evidence="4">HyVt-485</strain>
    </source>
</reference>
<sequence length="279" mass="30289">MKIEHVAAFSDNGVGGNPAGVVIGETLPDAHMMRETAANLGYSETVFAAPYLDGWRVRYFSPESEVPFCGHATIALAAILARKFGNGEFHLHLNHTDIIVMGAEQAGDLKASLMSPLTTSKRASAKLVQEALDLFGWDENVLDNQIPPARINAGAEHLVLAFKSRQTLREMEYNLDHGRVLMRRNKLVTIALVYSATPYLFHVRNAFASGGVLEDPATGAAAAALCGYLRVINWPQNGQIEIIQGEDMGKRSRICCQFEPNPNSPVTVAGSVRIMQSVG</sequence>
<keyword evidence="2" id="KW-0413">Isomerase</keyword>
<dbReference type="Gene3D" id="3.10.310.10">
    <property type="entry name" value="Diaminopimelate Epimerase, Chain A, domain 1"/>
    <property type="match status" value="2"/>
</dbReference>
<accession>A0A7C5R7R4</accession>
<dbReference type="EMBL" id="DRMJ01000134">
    <property type="protein sequence ID" value="HHL42525.1"/>
    <property type="molecule type" value="Genomic_DNA"/>
</dbReference>
<dbReference type="GO" id="GO:0016853">
    <property type="term" value="F:isomerase activity"/>
    <property type="evidence" value="ECO:0007669"/>
    <property type="project" value="UniProtKB-KW"/>
</dbReference>
<evidence type="ECO:0000256" key="3">
    <source>
        <dbReference type="PIRSR" id="PIRSR016184-1"/>
    </source>
</evidence>
<dbReference type="NCBIfam" id="TIGR00654">
    <property type="entry name" value="PhzF_family"/>
    <property type="match status" value="1"/>
</dbReference>
<name>A0A7C5R7R4_9PROT</name>
<dbReference type="SUPFAM" id="SSF54506">
    <property type="entry name" value="Diaminopimelate epimerase-like"/>
    <property type="match status" value="1"/>
</dbReference>
<evidence type="ECO:0000256" key="1">
    <source>
        <dbReference type="ARBA" id="ARBA00008270"/>
    </source>
</evidence>